<name>A0A2L0UYY1_9CAUD</name>
<feature type="transmembrane region" description="Helical" evidence="1">
    <location>
        <begin position="6"/>
        <end position="26"/>
    </location>
</feature>
<proteinExistence type="predicted"/>
<accession>A0A2L0UYY1</accession>
<dbReference type="GeneID" id="54982020"/>
<keyword evidence="1" id="KW-1133">Transmembrane helix</keyword>
<keyword evidence="1" id="KW-0812">Transmembrane</keyword>
<feature type="transmembrane region" description="Helical" evidence="1">
    <location>
        <begin position="38"/>
        <end position="71"/>
    </location>
</feature>
<evidence type="ECO:0000256" key="1">
    <source>
        <dbReference type="SAM" id="Phobius"/>
    </source>
</evidence>
<protein>
    <submittedName>
        <fullName evidence="2">Uncharacterized protein</fullName>
    </submittedName>
</protein>
<evidence type="ECO:0000313" key="2">
    <source>
        <dbReference type="EMBL" id="AUZ94754.1"/>
    </source>
</evidence>
<evidence type="ECO:0000313" key="3">
    <source>
        <dbReference type="Proteomes" id="UP000223042"/>
    </source>
</evidence>
<keyword evidence="1" id="KW-0472">Membrane</keyword>
<dbReference type="RefSeq" id="YP_009791832.1">
    <property type="nucleotide sequence ID" value="NC_047845.1"/>
</dbReference>
<dbReference type="Proteomes" id="UP000223042">
    <property type="component" value="Segment"/>
</dbReference>
<dbReference type="EMBL" id="MF403005">
    <property type="protein sequence ID" value="AUZ94754.1"/>
    <property type="molecule type" value="Genomic_DNA"/>
</dbReference>
<dbReference type="KEGG" id="vg:54982020"/>
<sequence>MELLIFILIALMTVIGLLIMMARLHLKRFLGYPNAVDIGATIVFTMLFHGTFAGMVVVGFASLMLSLSLWALRSSIGCERLAVRYGRMGRPIVYWKTIPASECAPHWLARIFSINNPLKGAHA</sequence>
<keyword evidence="3" id="KW-1185">Reference proteome</keyword>
<reference evidence="3" key="1">
    <citation type="submission" date="2017-06" db="EMBL/GenBank/DDBJ databases">
        <authorList>
            <person name="Spollen W.G."/>
            <person name="Givan S.A."/>
            <person name="Brown P.B."/>
            <person name="Attai H."/>
        </authorList>
    </citation>
    <scope>NUCLEOTIDE SEQUENCE [LARGE SCALE GENOMIC DNA]</scope>
</reference>
<organism evidence="2 3">
    <name type="scientific">Agrobacterium phage Atu_ph02</name>
    <dbReference type="NCBI Taxonomy" id="2024261"/>
    <lineage>
        <taxon>Viruses</taxon>
        <taxon>Duplodnaviria</taxon>
        <taxon>Heunggongvirae</taxon>
        <taxon>Uroviricota</taxon>
        <taxon>Caudoviricetes</taxon>
        <taxon>Autographivirales</taxon>
        <taxon>Dunnvirinae</taxon>
        <taxon>Atuphduovirus</taxon>
        <taxon>Atuphduovirus atuph02</taxon>
    </lineage>
</organism>